<dbReference type="EMBL" id="BAAAQD010000036">
    <property type="protein sequence ID" value="GAA1565755.1"/>
    <property type="molecule type" value="Genomic_DNA"/>
</dbReference>
<dbReference type="Pfam" id="PF13193">
    <property type="entry name" value="AMP-binding_C"/>
    <property type="match status" value="1"/>
</dbReference>
<gene>
    <name evidence="3" type="ORF">GCM10009827_104310</name>
</gene>
<evidence type="ECO:0000313" key="3">
    <source>
        <dbReference type="EMBL" id="GAA1565755.1"/>
    </source>
</evidence>
<feature type="domain" description="AMP-binding enzyme C-terminal" evidence="2">
    <location>
        <begin position="413"/>
        <end position="488"/>
    </location>
</feature>
<keyword evidence="3" id="KW-0436">Ligase</keyword>
<dbReference type="Pfam" id="PF00501">
    <property type="entry name" value="AMP-binding"/>
    <property type="match status" value="1"/>
</dbReference>
<evidence type="ECO:0000259" key="2">
    <source>
        <dbReference type="Pfam" id="PF13193"/>
    </source>
</evidence>
<dbReference type="InterPro" id="IPR020845">
    <property type="entry name" value="AMP-binding_CS"/>
</dbReference>
<dbReference type="PANTHER" id="PTHR43767:SF1">
    <property type="entry name" value="NONRIBOSOMAL PEPTIDE SYNTHASE PES1 (EUROFUNG)-RELATED"/>
    <property type="match status" value="1"/>
</dbReference>
<dbReference type="InterPro" id="IPR025110">
    <property type="entry name" value="AMP-bd_C"/>
</dbReference>
<accession>A0ABP4NQ92</accession>
<dbReference type="SUPFAM" id="SSF56801">
    <property type="entry name" value="Acetyl-CoA synthetase-like"/>
    <property type="match status" value="1"/>
</dbReference>
<proteinExistence type="predicted"/>
<organism evidence="3 4">
    <name type="scientific">Dactylosporangium maewongense</name>
    <dbReference type="NCBI Taxonomy" id="634393"/>
    <lineage>
        <taxon>Bacteria</taxon>
        <taxon>Bacillati</taxon>
        <taxon>Actinomycetota</taxon>
        <taxon>Actinomycetes</taxon>
        <taxon>Micromonosporales</taxon>
        <taxon>Micromonosporaceae</taxon>
        <taxon>Dactylosporangium</taxon>
    </lineage>
</organism>
<dbReference type="InterPro" id="IPR045851">
    <property type="entry name" value="AMP-bd_C_sf"/>
</dbReference>
<dbReference type="GO" id="GO:0016874">
    <property type="term" value="F:ligase activity"/>
    <property type="evidence" value="ECO:0007669"/>
    <property type="project" value="UniProtKB-KW"/>
</dbReference>
<evidence type="ECO:0000313" key="4">
    <source>
        <dbReference type="Proteomes" id="UP001501470"/>
    </source>
</evidence>
<sequence>MGETAPQELDPARVLPGLLRRRAIELADQDFLIDVERGRVTYGAFQRRVEQFAGLLLQQGVQPSDRVAVLLPTCVDEQALWIACGWLRAVQVPINPAYRGDMLRHVLHDSGPRLIVTVGARADELRQAADADAAVFVLEIGQPLVYGPPVLAGLGDPKPWDTAAIIYTSGTTGPSKGVLTPWGQLITGIDTFDDVGPGDVLYAPFAAFHLGGKVPLQIVAHWGGTFVFRDGFKTDRFWPDVRAHACNRAWAFYAMANFLWQQPPRPDDRDNPVESITGGPLLPDYAAFERRFGLRMRTNYGMTEAGWPIATGDHVVDHRSCGRARDGYELRIVDDFDAEVPAGHIGELIVRSDRPWTMNQGYLGRPADTARAWRNGWYHTGDAFRRDETGNYYLVDRVKDAVRRRSENISSFEVESMVTAHPDVLECAAIGVPSDDGEEEIKICVVPMPDATLAAPALSEFLAATMPRFMVPRYIEFLDELPKTPTSKVRKVELKRDPFTAGTWDRMAAR</sequence>
<dbReference type="Proteomes" id="UP001501470">
    <property type="component" value="Unassembled WGS sequence"/>
</dbReference>
<dbReference type="Gene3D" id="3.30.300.30">
    <property type="match status" value="1"/>
</dbReference>
<protein>
    <submittedName>
        <fullName evidence="3">ATP-dependent acyl-CoA ligase</fullName>
    </submittedName>
</protein>
<dbReference type="InterPro" id="IPR042099">
    <property type="entry name" value="ANL_N_sf"/>
</dbReference>
<feature type="domain" description="AMP-dependent synthetase/ligase" evidence="1">
    <location>
        <begin position="22"/>
        <end position="362"/>
    </location>
</feature>
<dbReference type="InterPro" id="IPR050237">
    <property type="entry name" value="ATP-dep_AMP-bd_enzyme"/>
</dbReference>
<dbReference type="PANTHER" id="PTHR43767">
    <property type="entry name" value="LONG-CHAIN-FATTY-ACID--COA LIGASE"/>
    <property type="match status" value="1"/>
</dbReference>
<name>A0ABP4NQ92_9ACTN</name>
<reference evidence="4" key="1">
    <citation type="journal article" date="2019" name="Int. J. Syst. Evol. Microbiol.">
        <title>The Global Catalogue of Microorganisms (GCM) 10K type strain sequencing project: providing services to taxonomists for standard genome sequencing and annotation.</title>
        <authorList>
            <consortium name="The Broad Institute Genomics Platform"/>
            <consortium name="The Broad Institute Genome Sequencing Center for Infectious Disease"/>
            <person name="Wu L."/>
            <person name="Ma J."/>
        </authorList>
    </citation>
    <scope>NUCLEOTIDE SEQUENCE [LARGE SCALE GENOMIC DNA]</scope>
    <source>
        <strain evidence="4">JCM 15933</strain>
    </source>
</reference>
<dbReference type="InterPro" id="IPR000873">
    <property type="entry name" value="AMP-dep_synth/lig_dom"/>
</dbReference>
<dbReference type="RefSeq" id="WP_344513062.1">
    <property type="nucleotide sequence ID" value="NZ_BAAAQD010000036.1"/>
</dbReference>
<dbReference type="PROSITE" id="PS00455">
    <property type="entry name" value="AMP_BINDING"/>
    <property type="match status" value="1"/>
</dbReference>
<comment type="caution">
    <text evidence="3">The sequence shown here is derived from an EMBL/GenBank/DDBJ whole genome shotgun (WGS) entry which is preliminary data.</text>
</comment>
<keyword evidence="4" id="KW-1185">Reference proteome</keyword>
<dbReference type="Gene3D" id="3.40.50.12780">
    <property type="entry name" value="N-terminal domain of ligase-like"/>
    <property type="match status" value="1"/>
</dbReference>
<evidence type="ECO:0000259" key="1">
    <source>
        <dbReference type="Pfam" id="PF00501"/>
    </source>
</evidence>